<keyword evidence="7" id="KW-0808">Transferase</keyword>
<evidence type="ECO:0000313" key="7">
    <source>
        <dbReference type="EMBL" id="PZQ60413.1"/>
    </source>
</evidence>
<evidence type="ECO:0000256" key="3">
    <source>
        <dbReference type="ARBA" id="ARBA00023015"/>
    </source>
</evidence>
<keyword evidence="4" id="KW-0238">DNA-binding</keyword>
<comment type="caution">
    <text evidence="7">The sequence shown here is derived from an EMBL/GenBank/DDBJ whole genome shotgun (WGS) entry which is preliminary data.</text>
</comment>
<proteinExistence type="inferred from homology"/>
<dbReference type="Gene3D" id="3.40.640.10">
    <property type="entry name" value="Type I PLP-dependent aspartate aminotransferase-like (Major domain)"/>
    <property type="match status" value="1"/>
</dbReference>
<dbReference type="SUPFAM" id="SSF46785">
    <property type="entry name" value="Winged helix' DNA-binding domain"/>
    <property type="match status" value="1"/>
</dbReference>
<dbReference type="InterPro" id="IPR015421">
    <property type="entry name" value="PyrdxlP-dep_Trfase_major"/>
</dbReference>
<dbReference type="InterPro" id="IPR000524">
    <property type="entry name" value="Tscrpt_reg_HTH_GntR"/>
</dbReference>
<dbReference type="CDD" id="cd00609">
    <property type="entry name" value="AAT_like"/>
    <property type="match status" value="1"/>
</dbReference>
<organism evidence="7 8">
    <name type="scientific">Sphingomonas taxi</name>
    <dbReference type="NCBI Taxonomy" id="1549858"/>
    <lineage>
        <taxon>Bacteria</taxon>
        <taxon>Pseudomonadati</taxon>
        <taxon>Pseudomonadota</taxon>
        <taxon>Alphaproteobacteria</taxon>
        <taxon>Sphingomonadales</taxon>
        <taxon>Sphingomonadaceae</taxon>
        <taxon>Sphingomonas</taxon>
    </lineage>
</organism>
<dbReference type="Proteomes" id="UP000249229">
    <property type="component" value="Unassembled WGS sequence"/>
</dbReference>
<accession>A0A2W5QZM1</accession>
<keyword evidence="2" id="KW-0663">Pyridoxal phosphate</keyword>
<comment type="similarity">
    <text evidence="1">In the C-terminal section; belongs to the class-I pyridoxal-phosphate-dependent aminotransferase family.</text>
</comment>
<dbReference type="AlphaFoldDB" id="A0A2W5QZM1"/>
<gene>
    <name evidence="7" type="ORF">DI544_08330</name>
</gene>
<dbReference type="PANTHER" id="PTHR46577:SF2">
    <property type="entry name" value="TRANSCRIPTIONAL REGULATORY PROTEIN"/>
    <property type="match status" value="1"/>
</dbReference>
<dbReference type="SMART" id="SM00345">
    <property type="entry name" value="HTH_GNTR"/>
    <property type="match status" value="1"/>
</dbReference>
<keyword evidence="5" id="KW-0804">Transcription</keyword>
<dbReference type="GO" id="GO:0030170">
    <property type="term" value="F:pyridoxal phosphate binding"/>
    <property type="evidence" value="ECO:0007669"/>
    <property type="project" value="InterPro"/>
</dbReference>
<protein>
    <submittedName>
        <fullName evidence="7">PLP-dependent aminotransferase family protein</fullName>
    </submittedName>
</protein>
<sequence length="456" mass="49759">MSPQPLKIDLIINSIVMQLRTGTLRRGQRLPSIREEAQRFGVSKNTIVEAYLRLVGQGILQARPGSGYYVAREPAPSGSNSGLPRAAASDRMSLLSEQLDRRLPIRPGDGRPPSEWLETSELRRYLAYQRFQEGDSYNSSWGHAPLRDRLRGALAERGISCEDEQLFMTHGANHAMDLIIRRHVAPGDAVLVDDPGYYPLLAKLALAGARTIGVARTHDGPDIADLEAKTRASGARLFFTQSLAQNPTGGSITLGAAYAMLRIANAADMLIVEDDPFADILPYSAPRLAALDQLNRVIYIGTFSKTLAASLRCGYIAASATLAAELNELKIITTVSTSAHDERLIFQLIENGHYLKHLRRLRARSSKATVDSVAALEAIGFDVRRPIGGGFYLWIDLPDHMGGDEIVHAAADQGIFIAPAANFSTTPDPRPGMRVNVAYGSNPTFLAWLKDAARRP</sequence>
<evidence type="ECO:0000256" key="5">
    <source>
        <dbReference type="ARBA" id="ARBA00023163"/>
    </source>
</evidence>
<evidence type="ECO:0000256" key="1">
    <source>
        <dbReference type="ARBA" id="ARBA00005384"/>
    </source>
</evidence>
<dbReference type="GO" id="GO:0003700">
    <property type="term" value="F:DNA-binding transcription factor activity"/>
    <property type="evidence" value="ECO:0007669"/>
    <property type="project" value="InterPro"/>
</dbReference>
<feature type="domain" description="HTH gntR-type" evidence="6">
    <location>
        <begin position="5"/>
        <end position="73"/>
    </location>
</feature>
<dbReference type="Gene3D" id="1.10.10.10">
    <property type="entry name" value="Winged helix-like DNA-binding domain superfamily/Winged helix DNA-binding domain"/>
    <property type="match status" value="1"/>
</dbReference>
<keyword evidence="7" id="KW-0032">Aminotransferase</keyword>
<dbReference type="PROSITE" id="PS50949">
    <property type="entry name" value="HTH_GNTR"/>
    <property type="match status" value="1"/>
</dbReference>
<evidence type="ECO:0000256" key="4">
    <source>
        <dbReference type="ARBA" id="ARBA00023125"/>
    </source>
</evidence>
<name>A0A2W5QZM1_9SPHN</name>
<dbReference type="CDD" id="cd07377">
    <property type="entry name" value="WHTH_GntR"/>
    <property type="match status" value="1"/>
</dbReference>
<dbReference type="InterPro" id="IPR036388">
    <property type="entry name" value="WH-like_DNA-bd_sf"/>
</dbReference>
<dbReference type="GO" id="GO:0003677">
    <property type="term" value="F:DNA binding"/>
    <property type="evidence" value="ECO:0007669"/>
    <property type="project" value="UniProtKB-KW"/>
</dbReference>
<dbReference type="SUPFAM" id="SSF53383">
    <property type="entry name" value="PLP-dependent transferases"/>
    <property type="match status" value="1"/>
</dbReference>
<dbReference type="InterPro" id="IPR036390">
    <property type="entry name" value="WH_DNA-bd_sf"/>
</dbReference>
<keyword evidence="3" id="KW-0805">Transcription regulation</keyword>
<evidence type="ECO:0000259" key="6">
    <source>
        <dbReference type="PROSITE" id="PS50949"/>
    </source>
</evidence>
<dbReference type="PANTHER" id="PTHR46577">
    <property type="entry name" value="HTH-TYPE TRANSCRIPTIONAL REGULATORY PROTEIN GABR"/>
    <property type="match status" value="1"/>
</dbReference>
<dbReference type="InterPro" id="IPR015424">
    <property type="entry name" value="PyrdxlP-dep_Trfase"/>
</dbReference>
<dbReference type="Pfam" id="PF00392">
    <property type="entry name" value="GntR"/>
    <property type="match status" value="1"/>
</dbReference>
<dbReference type="EMBL" id="QFQI01000005">
    <property type="protein sequence ID" value="PZQ60413.1"/>
    <property type="molecule type" value="Genomic_DNA"/>
</dbReference>
<evidence type="ECO:0000313" key="8">
    <source>
        <dbReference type="Proteomes" id="UP000249229"/>
    </source>
</evidence>
<dbReference type="InterPro" id="IPR004839">
    <property type="entry name" value="Aminotransferase_I/II_large"/>
</dbReference>
<dbReference type="Pfam" id="PF00155">
    <property type="entry name" value="Aminotran_1_2"/>
    <property type="match status" value="1"/>
</dbReference>
<reference evidence="7 8" key="1">
    <citation type="submission" date="2017-08" db="EMBL/GenBank/DDBJ databases">
        <title>Infants hospitalized years apart are colonized by the same room-sourced microbial strains.</title>
        <authorList>
            <person name="Brooks B."/>
            <person name="Olm M.R."/>
            <person name="Firek B.A."/>
            <person name="Baker R."/>
            <person name="Thomas B.C."/>
            <person name="Morowitz M.J."/>
            <person name="Banfield J.F."/>
        </authorList>
    </citation>
    <scope>NUCLEOTIDE SEQUENCE [LARGE SCALE GENOMIC DNA]</scope>
    <source>
        <strain evidence="7">S2_005_001_R1_22</strain>
    </source>
</reference>
<dbReference type="GO" id="GO:0008483">
    <property type="term" value="F:transaminase activity"/>
    <property type="evidence" value="ECO:0007669"/>
    <property type="project" value="UniProtKB-KW"/>
</dbReference>
<dbReference type="InterPro" id="IPR051446">
    <property type="entry name" value="HTH_trans_reg/aminotransferase"/>
</dbReference>
<evidence type="ECO:0000256" key="2">
    <source>
        <dbReference type="ARBA" id="ARBA00022898"/>
    </source>
</evidence>